<dbReference type="Proteomes" id="UP000800035">
    <property type="component" value="Unassembled WGS sequence"/>
</dbReference>
<proteinExistence type="predicted"/>
<accession>A0A6A5U1M9</accession>
<name>A0A6A5U1M9_9PLEO</name>
<dbReference type="EMBL" id="ML976990">
    <property type="protein sequence ID" value="KAF1956916.1"/>
    <property type="molecule type" value="Genomic_DNA"/>
</dbReference>
<keyword evidence="3" id="KW-1185">Reference proteome</keyword>
<evidence type="ECO:0000256" key="1">
    <source>
        <dbReference type="SAM" id="SignalP"/>
    </source>
</evidence>
<gene>
    <name evidence="2" type="ORF">CC80DRAFT_561352</name>
</gene>
<organism evidence="2 3">
    <name type="scientific">Byssothecium circinans</name>
    <dbReference type="NCBI Taxonomy" id="147558"/>
    <lineage>
        <taxon>Eukaryota</taxon>
        <taxon>Fungi</taxon>
        <taxon>Dikarya</taxon>
        <taxon>Ascomycota</taxon>
        <taxon>Pezizomycotina</taxon>
        <taxon>Dothideomycetes</taxon>
        <taxon>Pleosporomycetidae</taxon>
        <taxon>Pleosporales</taxon>
        <taxon>Massarineae</taxon>
        <taxon>Massarinaceae</taxon>
        <taxon>Byssothecium</taxon>
    </lineage>
</organism>
<protein>
    <submittedName>
        <fullName evidence="2">Uncharacterized protein</fullName>
    </submittedName>
</protein>
<feature type="signal peptide" evidence="1">
    <location>
        <begin position="1"/>
        <end position="18"/>
    </location>
</feature>
<sequence length="103" mass="11609">MLLLIATIIRLLILFTRATNRDLSPINEAEYKLILIAVKAIAYSMCVRLQFALTHELVVKANPRALGVPYIIKYTIVNSRQPRPAFTKVGNQETKQNRVSSSP</sequence>
<reference evidence="2" key="1">
    <citation type="journal article" date="2020" name="Stud. Mycol.">
        <title>101 Dothideomycetes genomes: a test case for predicting lifestyles and emergence of pathogens.</title>
        <authorList>
            <person name="Haridas S."/>
            <person name="Albert R."/>
            <person name="Binder M."/>
            <person name="Bloem J."/>
            <person name="Labutti K."/>
            <person name="Salamov A."/>
            <person name="Andreopoulos B."/>
            <person name="Baker S."/>
            <person name="Barry K."/>
            <person name="Bills G."/>
            <person name="Bluhm B."/>
            <person name="Cannon C."/>
            <person name="Castanera R."/>
            <person name="Culley D."/>
            <person name="Daum C."/>
            <person name="Ezra D."/>
            <person name="Gonzalez J."/>
            <person name="Henrissat B."/>
            <person name="Kuo A."/>
            <person name="Liang C."/>
            <person name="Lipzen A."/>
            <person name="Lutzoni F."/>
            <person name="Magnuson J."/>
            <person name="Mondo S."/>
            <person name="Nolan M."/>
            <person name="Ohm R."/>
            <person name="Pangilinan J."/>
            <person name="Park H.-J."/>
            <person name="Ramirez L."/>
            <person name="Alfaro M."/>
            <person name="Sun H."/>
            <person name="Tritt A."/>
            <person name="Yoshinaga Y."/>
            <person name="Zwiers L.-H."/>
            <person name="Turgeon B."/>
            <person name="Goodwin S."/>
            <person name="Spatafora J."/>
            <person name="Crous P."/>
            <person name="Grigoriev I."/>
        </authorList>
    </citation>
    <scope>NUCLEOTIDE SEQUENCE</scope>
    <source>
        <strain evidence="2">CBS 675.92</strain>
    </source>
</reference>
<keyword evidence="1" id="KW-0732">Signal</keyword>
<dbReference type="AlphaFoldDB" id="A0A6A5U1M9"/>
<feature type="chain" id="PRO_5025426119" evidence="1">
    <location>
        <begin position="19"/>
        <end position="103"/>
    </location>
</feature>
<evidence type="ECO:0000313" key="2">
    <source>
        <dbReference type="EMBL" id="KAF1956916.1"/>
    </source>
</evidence>
<evidence type="ECO:0000313" key="3">
    <source>
        <dbReference type="Proteomes" id="UP000800035"/>
    </source>
</evidence>